<accession>A0A6G1M267</accession>
<dbReference type="Proteomes" id="UP000483672">
    <property type="component" value="Unassembled WGS sequence"/>
</dbReference>
<evidence type="ECO:0000313" key="1">
    <source>
        <dbReference type="EMBL" id="KAF3202889.1"/>
    </source>
</evidence>
<protein>
    <submittedName>
        <fullName evidence="1">Uncharacterized protein</fullName>
    </submittedName>
</protein>
<name>A0A6G1M267_ORBOL</name>
<evidence type="ECO:0000313" key="2">
    <source>
        <dbReference type="Proteomes" id="UP000483672"/>
    </source>
</evidence>
<dbReference type="EMBL" id="WIPF01000162">
    <property type="protein sequence ID" value="KAF3202889.1"/>
    <property type="molecule type" value="Genomic_DNA"/>
</dbReference>
<gene>
    <name evidence="1" type="ORF">TWF191_002864</name>
</gene>
<proteinExistence type="predicted"/>
<comment type="caution">
    <text evidence="1">The sequence shown here is derived from an EMBL/GenBank/DDBJ whole genome shotgun (WGS) entry which is preliminary data.</text>
</comment>
<sequence>MAIEAMNQLARETLDVILSAFSLKHIEFLAAIQIPAAPSKQEVQGIVSPGTDGSSIPNSEDIFQFSDGCTTLCTPNSSTESTDGKFLLGEVGHLSLSETPKASASVSVPTHKFFDSIKRAGYN</sequence>
<dbReference type="AlphaFoldDB" id="A0A6G1M267"/>
<organism evidence="1 2">
    <name type="scientific">Orbilia oligospora</name>
    <name type="common">Nematode-trapping fungus</name>
    <name type="synonym">Arthrobotrys oligospora</name>
    <dbReference type="NCBI Taxonomy" id="2813651"/>
    <lineage>
        <taxon>Eukaryota</taxon>
        <taxon>Fungi</taxon>
        <taxon>Dikarya</taxon>
        <taxon>Ascomycota</taxon>
        <taxon>Pezizomycotina</taxon>
        <taxon>Orbiliomycetes</taxon>
        <taxon>Orbiliales</taxon>
        <taxon>Orbiliaceae</taxon>
        <taxon>Orbilia</taxon>
    </lineage>
</organism>
<reference evidence="1 2" key="1">
    <citation type="submission" date="2019-06" db="EMBL/GenBank/DDBJ databases">
        <authorList>
            <person name="Palmer J.M."/>
        </authorList>
    </citation>
    <scope>NUCLEOTIDE SEQUENCE [LARGE SCALE GENOMIC DNA]</scope>
    <source>
        <strain evidence="1 2">TWF191</strain>
    </source>
</reference>